<gene>
    <name evidence="2" type="ORF">EYF80_024316</name>
</gene>
<dbReference type="Proteomes" id="UP000314294">
    <property type="component" value="Unassembled WGS sequence"/>
</dbReference>
<sequence length="97" mass="10960">MRNTKEAPSSIHMQILSWHQQMDALIGPSQSNQLLDASDGQHIHLLKHAERVGPGTRARHPPTSSYTLTARRRHATLRHAASVHARGEQRQIQDGRY</sequence>
<dbReference type="EMBL" id="SRLO01000234">
    <property type="protein sequence ID" value="TNN65497.1"/>
    <property type="molecule type" value="Genomic_DNA"/>
</dbReference>
<feature type="region of interest" description="Disordered" evidence="1">
    <location>
        <begin position="49"/>
        <end position="70"/>
    </location>
</feature>
<comment type="caution">
    <text evidence="2">The sequence shown here is derived from an EMBL/GenBank/DDBJ whole genome shotgun (WGS) entry which is preliminary data.</text>
</comment>
<reference evidence="2 3" key="1">
    <citation type="submission" date="2019-03" db="EMBL/GenBank/DDBJ databases">
        <title>First draft genome of Liparis tanakae, snailfish: a comprehensive survey of snailfish specific genes.</title>
        <authorList>
            <person name="Kim W."/>
            <person name="Song I."/>
            <person name="Jeong J.-H."/>
            <person name="Kim D."/>
            <person name="Kim S."/>
            <person name="Ryu S."/>
            <person name="Song J.Y."/>
            <person name="Lee S.K."/>
        </authorList>
    </citation>
    <scope>NUCLEOTIDE SEQUENCE [LARGE SCALE GENOMIC DNA]</scope>
    <source>
        <tissue evidence="2">Muscle</tissue>
    </source>
</reference>
<evidence type="ECO:0000256" key="1">
    <source>
        <dbReference type="SAM" id="MobiDB-lite"/>
    </source>
</evidence>
<name>A0A4Z2HI32_9TELE</name>
<keyword evidence="3" id="KW-1185">Reference proteome</keyword>
<evidence type="ECO:0000313" key="2">
    <source>
        <dbReference type="EMBL" id="TNN65497.1"/>
    </source>
</evidence>
<protein>
    <submittedName>
        <fullName evidence="2">Uncharacterized protein</fullName>
    </submittedName>
</protein>
<accession>A0A4Z2HI32</accession>
<organism evidence="2 3">
    <name type="scientific">Liparis tanakae</name>
    <name type="common">Tanaka's snailfish</name>
    <dbReference type="NCBI Taxonomy" id="230148"/>
    <lineage>
        <taxon>Eukaryota</taxon>
        <taxon>Metazoa</taxon>
        <taxon>Chordata</taxon>
        <taxon>Craniata</taxon>
        <taxon>Vertebrata</taxon>
        <taxon>Euteleostomi</taxon>
        <taxon>Actinopterygii</taxon>
        <taxon>Neopterygii</taxon>
        <taxon>Teleostei</taxon>
        <taxon>Neoteleostei</taxon>
        <taxon>Acanthomorphata</taxon>
        <taxon>Eupercaria</taxon>
        <taxon>Perciformes</taxon>
        <taxon>Cottioidei</taxon>
        <taxon>Cottales</taxon>
        <taxon>Liparidae</taxon>
        <taxon>Liparis</taxon>
    </lineage>
</organism>
<evidence type="ECO:0000313" key="3">
    <source>
        <dbReference type="Proteomes" id="UP000314294"/>
    </source>
</evidence>
<proteinExistence type="predicted"/>
<dbReference type="AlphaFoldDB" id="A0A4Z2HI32"/>